<name>A0A9Q0M0D7_BLOTA</name>
<keyword evidence="5" id="KW-0999">Mitochondrion inner membrane</keyword>
<feature type="domain" description="Tim10-like" evidence="17">
    <location>
        <begin position="186"/>
        <end position="249"/>
    </location>
</feature>
<dbReference type="EMBL" id="JAPWDV010000003">
    <property type="protein sequence ID" value="KAJ6216646.1"/>
    <property type="molecule type" value="Genomic_DNA"/>
</dbReference>
<dbReference type="GO" id="GO:0045039">
    <property type="term" value="P:protein insertion into mitochondrial inner membrane"/>
    <property type="evidence" value="ECO:0007669"/>
    <property type="project" value="UniProtKB-ARBA"/>
</dbReference>
<evidence type="ECO:0000256" key="12">
    <source>
        <dbReference type="ARBA" id="ARBA00023186"/>
    </source>
</evidence>
<dbReference type="SUPFAM" id="SSF57302">
    <property type="entry name" value="Snake toxin-like"/>
    <property type="match status" value="1"/>
</dbReference>
<dbReference type="Gene3D" id="1.10.287.810">
    <property type="entry name" value="Mitochondrial import inner membrane translocase subunit tim13 like domains"/>
    <property type="match status" value="1"/>
</dbReference>
<dbReference type="Gene3D" id="2.10.60.10">
    <property type="entry name" value="CD59"/>
    <property type="match status" value="1"/>
</dbReference>
<keyword evidence="19" id="KW-1185">Reference proteome</keyword>
<evidence type="ECO:0000256" key="2">
    <source>
        <dbReference type="ARBA" id="ARBA00006720"/>
    </source>
</evidence>
<dbReference type="FunFam" id="1.10.287.810:FF:000002">
    <property type="entry name" value="Mitochondrial import inner membrane translocase subunit tim10"/>
    <property type="match status" value="1"/>
</dbReference>
<gene>
    <name evidence="18" type="ORF">RDWZM_007803</name>
</gene>
<dbReference type="PANTHER" id="PTHR11038:SF16">
    <property type="entry name" value="MITOCHONDRIAL IMPORT INNER MEMBRANE TRANSLOCASE SUBUNIT TIM10"/>
    <property type="match status" value="1"/>
</dbReference>
<keyword evidence="12" id="KW-0143">Chaperone</keyword>
<dbReference type="InterPro" id="IPR035427">
    <property type="entry name" value="Tim10-like_dom_sf"/>
</dbReference>
<feature type="transmembrane region" description="Helical" evidence="15">
    <location>
        <begin position="131"/>
        <end position="149"/>
    </location>
</feature>
<dbReference type="SUPFAM" id="SSF144122">
    <property type="entry name" value="Tim10-like"/>
    <property type="match status" value="1"/>
</dbReference>
<keyword evidence="6" id="KW-0862">Zinc</keyword>
<feature type="region of interest" description="Disordered" evidence="14">
    <location>
        <begin position="259"/>
        <end position="283"/>
    </location>
</feature>
<dbReference type="InterPro" id="IPR004217">
    <property type="entry name" value="Tim10-like"/>
</dbReference>
<evidence type="ECO:0000256" key="9">
    <source>
        <dbReference type="ARBA" id="ARBA00023128"/>
    </source>
</evidence>
<dbReference type="Proteomes" id="UP001142055">
    <property type="component" value="Chromosome 3"/>
</dbReference>
<evidence type="ECO:0000256" key="3">
    <source>
        <dbReference type="ARBA" id="ARBA00022448"/>
    </source>
</evidence>
<comment type="caution">
    <text evidence="18">The sequence shown here is derived from an EMBL/GenBank/DDBJ whole genome shotgun (WGS) entry which is preliminary data.</text>
</comment>
<evidence type="ECO:0000313" key="19">
    <source>
        <dbReference type="Proteomes" id="UP001142055"/>
    </source>
</evidence>
<feature type="compositionally biased region" description="Polar residues" evidence="14">
    <location>
        <begin position="271"/>
        <end position="283"/>
    </location>
</feature>
<feature type="signal peptide" evidence="16">
    <location>
        <begin position="1"/>
        <end position="27"/>
    </location>
</feature>
<proteinExistence type="inferred from homology"/>
<evidence type="ECO:0000256" key="1">
    <source>
        <dbReference type="ARBA" id="ARBA00004137"/>
    </source>
</evidence>
<comment type="subcellular location">
    <subcellularLocation>
        <location evidence="1">Mitochondrion inner membrane</location>
        <topology evidence="1">Peripheral membrane protein</topology>
        <orientation evidence="1">Intermembrane side</orientation>
    </subcellularLocation>
</comment>
<keyword evidence="15" id="KW-0812">Transmembrane</keyword>
<evidence type="ECO:0000256" key="16">
    <source>
        <dbReference type="SAM" id="SignalP"/>
    </source>
</evidence>
<evidence type="ECO:0000256" key="10">
    <source>
        <dbReference type="ARBA" id="ARBA00023136"/>
    </source>
</evidence>
<keyword evidence="10 15" id="KW-0472">Membrane</keyword>
<dbReference type="InterPro" id="IPR045860">
    <property type="entry name" value="Snake_toxin-like_sf"/>
</dbReference>
<evidence type="ECO:0000256" key="13">
    <source>
        <dbReference type="ARBA" id="ARBA00025311"/>
    </source>
</evidence>
<evidence type="ECO:0000256" key="11">
    <source>
        <dbReference type="ARBA" id="ARBA00023157"/>
    </source>
</evidence>
<evidence type="ECO:0000256" key="5">
    <source>
        <dbReference type="ARBA" id="ARBA00022792"/>
    </source>
</evidence>
<keyword evidence="16" id="KW-0732">Signal</keyword>
<protein>
    <recommendedName>
        <fullName evidence="17">Tim10-like domain-containing protein</fullName>
    </recommendedName>
</protein>
<evidence type="ECO:0000259" key="17">
    <source>
        <dbReference type="Pfam" id="PF02953"/>
    </source>
</evidence>
<comment type="similarity">
    <text evidence="2">Belongs to the small Tim family.</text>
</comment>
<dbReference type="PANTHER" id="PTHR11038">
    <property type="entry name" value="MITOCHONDRIAL IMPORT INNER MEMBRANE TRANSLOCASE SUBUNIT TIM10"/>
    <property type="match status" value="1"/>
</dbReference>
<evidence type="ECO:0000313" key="18">
    <source>
        <dbReference type="EMBL" id="KAJ6216646.1"/>
    </source>
</evidence>
<dbReference type="AlphaFoldDB" id="A0A9Q0M0D7"/>
<keyword evidence="11" id="KW-1015">Disulfide bond</keyword>
<evidence type="ECO:0000256" key="6">
    <source>
        <dbReference type="ARBA" id="ARBA00022833"/>
    </source>
</evidence>
<dbReference type="Pfam" id="PF02953">
    <property type="entry name" value="zf-Tim10_DDP"/>
    <property type="match status" value="1"/>
</dbReference>
<dbReference type="CDD" id="cd23599">
    <property type="entry name" value="TFP_LU_ECD_Cold"/>
    <property type="match status" value="1"/>
</dbReference>
<keyword evidence="7" id="KW-0653">Protein transport</keyword>
<evidence type="ECO:0000256" key="7">
    <source>
        <dbReference type="ARBA" id="ARBA00022927"/>
    </source>
</evidence>
<evidence type="ECO:0000256" key="4">
    <source>
        <dbReference type="ARBA" id="ARBA00022723"/>
    </source>
</evidence>
<keyword evidence="8" id="KW-0811">Translocation</keyword>
<dbReference type="GO" id="GO:0046872">
    <property type="term" value="F:metal ion binding"/>
    <property type="evidence" value="ECO:0007669"/>
    <property type="project" value="UniProtKB-KW"/>
</dbReference>
<accession>A0A9Q0M0D7</accession>
<evidence type="ECO:0000256" key="14">
    <source>
        <dbReference type="SAM" id="MobiDB-lite"/>
    </source>
</evidence>
<evidence type="ECO:0000256" key="15">
    <source>
        <dbReference type="SAM" id="Phobius"/>
    </source>
</evidence>
<keyword evidence="9" id="KW-0496">Mitochondrion</keyword>
<sequence>MILNSCVFRSTLISILVIISLLEVVSTYECYVCTQQPDNNGKCIKTVRTCEVGENSCLTIVRWGSTPYWDPTGSKQHYIEKRCATSSVCELERQNKSHRCDRIWYNDWECVECCTGDRCNYFITLGTHQKIFLSWTFFASLAITGFILAKTSSIENRDEALRIRQELQKQAQKMAAPQFNIDASKMQIVAELEIEMMSDMYNRMTRACQRKCIPKKYKDSELSKGEAVCIDRCVAKYLDIHDKIGKKLTTLSKQDEETAKKLMEQQQQQQEASLKSGSNVQLK</sequence>
<dbReference type="GO" id="GO:0005743">
    <property type="term" value="C:mitochondrial inner membrane"/>
    <property type="evidence" value="ECO:0007669"/>
    <property type="project" value="UniProtKB-SubCell"/>
</dbReference>
<keyword evidence="15" id="KW-1133">Transmembrane helix</keyword>
<organism evidence="18 19">
    <name type="scientific">Blomia tropicalis</name>
    <name type="common">Mite</name>
    <dbReference type="NCBI Taxonomy" id="40697"/>
    <lineage>
        <taxon>Eukaryota</taxon>
        <taxon>Metazoa</taxon>
        <taxon>Ecdysozoa</taxon>
        <taxon>Arthropoda</taxon>
        <taxon>Chelicerata</taxon>
        <taxon>Arachnida</taxon>
        <taxon>Acari</taxon>
        <taxon>Acariformes</taxon>
        <taxon>Sarcoptiformes</taxon>
        <taxon>Astigmata</taxon>
        <taxon>Glycyphagoidea</taxon>
        <taxon>Echimyopodidae</taxon>
        <taxon>Blomia</taxon>
    </lineage>
</organism>
<evidence type="ECO:0000256" key="8">
    <source>
        <dbReference type="ARBA" id="ARBA00023010"/>
    </source>
</evidence>
<reference evidence="18" key="1">
    <citation type="submission" date="2022-12" db="EMBL/GenBank/DDBJ databases">
        <title>Genome assemblies of Blomia tropicalis.</title>
        <authorList>
            <person name="Cui Y."/>
        </authorList>
    </citation>
    <scope>NUCLEOTIDE SEQUENCE</scope>
    <source>
        <tissue evidence="18">Adult mites</tissue>
    </source>
</reference>
<dbReference type="GO" id="GO:0015031">
    <property type="term" value="P:protein transport"/>
    <property type="evidence" value="ECO:0007669"/>
    <property type="project" value="UniProtKB-KW"/>
</dbReference>
<keyword evidence="4" id="KW-0479">Metal-binding</keyword>
<feature type="chain" id="PRO_5040155600" description="Tim10-like domain-containing protein" evidence="16">
    <location>
        <begin position="28"/>
        <end position="283"/>
    </location>
</feature>
<comment type="function">
    <text evidence="13">Mitochondrial intermembrane chaperone that participates in the import and insertion of multi-pass transmembrane proteins into the mitochondrial inner membrane. May also be required for the transfer of beta-barrel precursors from the TOM complex to the sorting and assembly machinery (SAM complex) of the outer membrane. Acts as a chaperone-like protein that protects the hydrophobic precursors from aggregation and guide them through the mitochondrial intermembrane space.</text>
</comment>
<keyword evidence="3" id="KW-0813">Transport</keyword>